<dbReference type="InterPro" id="IPR046027">
    <property type="entry name" value="DUF5985"/>
</dbReference>
<keyword evidence="1" id="KW-0812">Transmembrane</keyword>
<dbReference type="Pfam" id="PF19447">
    <property type="entry name" value="DUF5985"/>
    <property type="match status" value="1"/>
</dbReference>
<evidence type="ECO:0000313" key="3">
    <source>
        <dbReference type="Proteomes" id="UP001317822"/>
    </source>
</evidence>
<name>A0ABN6UK43_9GAMM</name>
<accession>A0ABN6UK43</accession>
<dbReference type="Proteomes" id="UP001317822">
    <property type="component" value="Chromosome"/>
</dbReference>
<sequence>MTSLVYGLCAGAALACAWLLALGARRSRSRMLVWSAVCFALLAAANIVLVLDFLVFPGIALWPVRTGLSLLAVGSLIYGLVMEER</sequence>
<keyword evidence="1" id="KW-1133">Transmembrane helix</keyword>
<evidence type="ECO:0000313" key="2">
    <source>
        <dbReference type="EMBL" id="BDU16645.1"/>
    </source>
</evidence>
<dbReference type="EMBL" id="AP027041">
    <property type="protein sequence ID" value="BDU16645.1"/>
    <property type="molecule type" value="Genomic_DNA"/>
</dbReference>
<evidence type="ECO:0000256" key="1">
    <source>
        <dbReference type="SAM" id="Phobius"/>
    </source>
</evidence>
<feature type="transmembrane region" description="Helical" evidence="1">
    <location>
        <begin position="6"/>
        <end position="24"/>
    </location>
</feature>
<dbReference type="RefSeq" id="WP_281778639.1">
    <property type="nucleotide sequence ID" value="NZ_AP027041.1"/>
</dbReference>
<feature type="transmembrane region" description="Helical" evidence="1">
    <location>
        <begin position="62"/>
        <end position="81"/>
    </location>
</feature>
<organism evidence="2 3">
    <name type="scientific">Lysobacter auxotrophicus</name>
    <dbReference type="NCBI Taxonomy" id="2992573"/>
    <lineage>
        <taxon>Bacteria</taxon>
        <taxon>Pseudomonadati</taxon>
        <taxon>Pseudomonadota</taxon>
        <taxon>Gammaproteobacteria</taxon>
        <taxon>Lysobacterales</taxon>
        <taxon>Lysobacteraceae</taxon>
        <taxon>Lysobacter</taxon>
    </lineage>
</organism>
<keyword evidence="1" id="KW-0472">Membrane</keyword>
<reference evidence="2 3" key="1">
    <citation type="journal article" date="2023" name="Int. J. Syst. Evol. Microbiol.">
        <title>Physiological and genomic analyses of cobalamin (vitamin B12)-auxotrophy of Lysobacter auxotrophicus sp. nov., a methionine-auxotrophic chitinolytic bacterium isolated from chitin-treated soil.</title>
        <authorList>
            <person name="Saito A."/>
            <person name="Dohra H."/>
            <person name="Hamada M."/>
            <person name="Moriuchi R."/>
            <person name="Kotsuchibashi Y."/>
            <person name="Mori K."/>
        </authorList>
    </citation>
    <scope>NUCLEOTIDE SEQUENCE [LARGE SCALE GENOMIC DNA]</scope>
    <source>
        <strain evidence="2 3">5-21a</strain>
    </source>
</reference>
<proteinExistence type="predicted"/>
<protein>
    <submittedName>
        <fullName evidence="2">DUF5985 family protein</fullName>
    </submittedName>
</protein>
<feature type="transmembrane region" description="Helical" evidence="1">
    <location>
        <begin position="31"/>
        <end position="56"/>
    </location>
</feature>
<keyword evidence="3" id="KW-1185">Reference proteome</keyword>
<gene>
    <name evidence="2" type="ORF">LA521A_18460</name>
</gene>